<dbReference type="SUPFAM" id="SSF81585">
    <property type="entry name" value="PsbU/PolX domain-like"/>
    <property type="match status" value="1"/>
</dbReference>
<dbReference type="Gene3D" id="3.10.20.600">
    <property type="match status" value="1"/>
</dbReference>
<keyword evidence="1" id="KW-0812">Transmembrane</keyword>
<dbReference type="Pfam" id="PF12836">
    <property type="entry name" value="HHH_3"/>
    <property type="match status" value="1"/>
</dbReference>
<dbReference type="InterPro" id="IPR019554">
    <property type="entry name" value="Soluble_ligand-bd"/>
</dbReference>
<evidence type="ECO:0000259" key="2">
    <source>
        <dbReference type="Pfam" id="PF10531"/>
    </source>
</evidence>
<dbReference type="GO" id="GO:0015627">
    <property type="term" value="C:type II protein secretion system complex"/>
    <property type="evidence" value="ECO:0007669"/>
    <property type="project" value="TreeGrafter"/>
</dbReference>
<proteinExistence type="predicted"/>
<keyword evidence="1" id="KW-0472">Membrane</keyword>
<dbReference type="EMBL" id="LCBX01000017">
    <property type="protein sequence ID" value="KKS20770.1"/>
    <property type="molecule type" value="Genomic_DNA"/>
</dbReference>
<evidence type="ECO:0000313" key="4">
    <source>
        <dbReference type="Proteomes" id="UP000034507"/>
    </source>
</evidence>
<protein>
    <submittedName>
        <fullName evidence="3">ComE operon protein</fullName>
    </submittedName>
</protein>
<gene>
    <name evidence="3" type="ORF">UU77_C0017G0007</name>
</gene>
<sequence length="255" mass="27060">MGYCPSMGDNVRERLITILGIIRNNITLSLFFAFALGGGAAYFFLGNLSYVENIKDKTSSDITIESDVSSGGSTEGTIYADIAGAVVSPGVYQLPAGSRFVDLLGEAGGFSNDVSVKWVSMNMNLSKVISDADKVYIPFDWDVEESSSNVIQSYSLGSAGPDNPGTNAALSSAKNAASVNTSDSNSSLTSNGSSNTQLLNINTASKNELMDLPGIGEVYSQKIIDQRPVANLNDLNERIKLPKSAVEKIKDLITF</sequence>
<organism evidence="3 4">
    <name type="scientific">candidate division WWE3 bacterium GW2011_GWC1_41_7</name>
    <dbReference type="NCBI Taxonomy" id="1619119"/>
    <lineage>
        <taxon>Bacteria</taxon>
        <taxon>Katanobacteria</taxon>
    </lineage>
</organism>
<dbReference type="InterPro" id="IPR051675">
    <property type="entry name" value="Endo/Exo/Phosphatase_dom_1"/>
</dbReference>
<feature type="transmembrane region" description="Helical" evidence="1">
    <location>
        <begin position="21"/>
        <end position="45"/>
    </location>
</feature>
<dbReference type="PANTHER" id="PTHR21180">
    <property type="entry name" value="ENDONUCLEASE/EXONUCLEASE/PHOSPHATASE FAMILY DOMAIN-CONTAINING PROTEIN 1"/>
    <property type="match status" value="1"/>
</dbReference>
<dbReference type="PANTHER" id="PTHR21180:SF32">
    <property type="entry name" value="ENDONUCLEASE_EXONUCLEASE_PHOSPHATASE FAMILY DOMAIN-CONTAINING PROTEIN 1"/>
    <property type="match status" value="1"/>
</dbReference>
<dbReference type="GO" id="GO:0015628">
    <property type="term" value="P:protein secretion by the type II secretion system"/>
    <property type="evidence" value="ECO:0007669"/>
    <property type="project" value="TreeGrafter"/>
</dbReference>
<dbReference type="AlphaFoldDB" id="A0A0G0X751"/>
<feature type="domain" description="Soluble ligand binding" evidence="2">
    <location>
        <begin position="80"/>
        <end position="115"/>
    </location>
</feature>
<comment type="caution">
    <text evidence="3">The sequence shown here is derived from an EMBL/GenBank/DDBJ whole genome shotgun (WGS) entry which is preliminary data.</text>
</comment>
<keyword evidence="1" id="KW-1133">Transmembrane helix</keyword>
<name>A0A0G0X751_UNCKA</name>
<dbReference type="Pfam" id="PF10531">
    <property type="entry name" value="SLBB"/>
    <property type="match status" value="1"/>
</dbReference>
<evidence type="ECO:0000313" key="3">
    <source>
        <dbReference type="EMBL" id="KKS20770.1"/>
    </source>
</evidence>
<dbReference type="Gene3D" id="1.10.150.320">
    <property type="entry name" value="Photosystem II 12 kDa extrinsic protein"/>
    <property type="match status" value="1"/>
</dbReference>
<dbReference type="Proteomes" id="UP000034507">
    <property type="component" value="Unassembled WGS sequence"/>
</dbReference>
<accession>A0A0G0X751</accession>
<evidence type="ECO:0000256" key="1">
    <source>
        <dbReference type="SAM" id="Phobius"/>
    </source>
</evidence>
<reference evidence="3 4" key="1">
    <citation type="journal article" date="2015" name="Nature">
        <title>rRNA introns, odd ribosomes, and small enigmatic genomes across a large radiation of phyla.</title>
        <authorList>
            <person name="Brown C.T."/>
            <person name="Hug L.A."/>
            <person name="Thomas B.C."/>
            <person name="Sharon I."/>
            <person name="Castelle C.J."/>
            <person name="Singh A."/>
            <person name="Wilkins M.J."/>
            <person name="Williams K.H."/>
            <person name="Banfield J.F."/>
        </authorList>
    </citation>
    <scope>NUCLEOTIDE SEQUENCE [LARGE SCALE GENOMIC DNA]</scope>
</reference>